<feature type="non-terminal residue" evidence="1">
    <location>
        <position position="231"/>
    </location>
</feature>
<evidence type="ECO:0000313" key="1">
    <source>
        <dbReference type="EMBL" id="KMS93818.1"/>
    </source>
</evidence>
<keyword evidence="2" id="KW-1185">Reference proteome</keyword>
<dbReference type="Gramene" id="KMS93818">
    <property type="protein sequence ID" value="KMS93818"/>
    <property type="gene ID" value="BVRB_027650"/>
</dbReference>
<dbReference type="EMBL" id="KQ098724">
    <property type="protein sequence ID" value="KMS93818.1"/>
    <property type="molecule type" value="Genomic_DNA"/>
</dbReference>
<organism evidence="1 2">
    <name type="scientific">Beta vulgaris subsp. vulgaris</name>
    <name type="common">Beet</name>
    <dbReference type="NCBI Taxonomy" id="3555"/>
    <lineage>
        <taxon>Eukaryota</taxon>
        <taxon>Viridiplantae</taxon>
        <taxon>Streptophyta</taxon>
        <taxon>Embryophyta</taxon>
        <taxon>Tracheophyta</taxon>
        <taxon>Spermatophyta</taxon>
        <taxon>Magnoliopsida</taxon>
        <taxon>eudicotyledons</taxon>
        <taxon>Gunneridae</taxon>
        <taxon>Pentapetalae</taxon>
        <taxon>Caryophyllales</taxon>
        <taxon>Chenopodiaceae</taxon>
        <taxon>Betoideae</taxon>
        <taxon>Beta</taxon>
    </lineage>
</organism>
<dbReference type="AlphaFoldDB" id="A0A0J8B1P5"/>
<proteinExistence type="predicted"/>
<dbReference type="Proteomes" id="UP000035740">
    <property type="component" value="Unassembled WGS sequence"/>
</dbReference>
<gene>
    <name evidence="1" type="ORF">BVRB_027650</name>
</gene>
<protein>
    <submittedName>
        <fullName evidence="1">Uncharacterized protein</fullName>
    </submittedName>
</protein>
<reference evidence="1 2" key="1">
    <citation type="journal article" date="2014" name="Nature">
        <title>The genome of the recently domesticated crop plant sugar beet (Beta vulgaris).</title>
        <authorList>
            <person name="Dohm J.C."/>
            <person name="Minoche A.E."/>
            <person name="Holtgrawe D."/>
            <person name="Capella-Gutierrez S."/>
            <person name="Zakrzewski F."/>
            <person name="Tafer H."/>
            <person name="Rupp O."/>
            <person name="Sorensen T.R."/>
            <person name="Stracke R."/>
            <person name="Reinhardt R."/>
            <person name="Goesmann A."/>
            <person name="Kraft T."/>
            <person name="Schulz B."/>
            <person name="Stadler P.F."/>
            <person name="Schmidt T."/>
            <person name="Gabaldon T."/>
            <person name="Lehrach H."/>
            <person name="Weisshaar B."/>
            <person name="Himmelbauer H."/>
        </authorList>
    </citation>
    <scope>NUCLEOTIDE SEQUENCE [LARGE SCALE GENOMIC DNA]</scope>
    <source>
        <tissue evidence="1">Taproot</tissue>
    </source>
</reference>
<evidence type="ECO:0000313" key="2">
    <source>
        <dbReference type="Proteomes" id="UP000035740"/>
    </source>
</evidence>
<sequence>PFQGARLPTDLCSDADFTANIIEVFSRSLTLFTTNAYCSNEVASASALCLVLLGTAASSTTRALDSHRVFAPGSLLRIICDHIERRSASTNSALSFLIRSISEIRRYGSSVRIPLPVTALSSLLEATANDSSISTLALRTAIVKLMLWQASYDNTLKRSIAALIGNLNGQPVCIQRVLLTGLKEVANCIDPDSVIALLSSSSIPNVEFLLPGLRGVLESAVDQTIRDGVIQ</sequence>
<feature type="non-terminal residue" evidence="1">
    <location>
        <position position="1"/>
    </location>
</feature>
<name>A0A0J8B1P5_BETVV</name>
<accession>A0A0J8B1P5</accession>